<accession>A0A7S3AUR9</accession>
<dbReference type="EMBL" id="HBHX01029896">
    <property type="protein sequence ID" value="CAE0115972.1"/>
    <property type="molecule type" value="Transcribed_RNA"/>
</dbReference>
<organism evidence="1">
    <name type="scientific">Haptolina ericina</name>
    <dbReference type="NCBI Taxonomy" id="156174"/>
    <lineage>
        <taxon>Eukaryota</taxon>
        <taxon>Haptista</taxon>
        <taxon>Haptophyta</taxon>
        <taxon>Prymnesiophyceae</taxon>
        <taxon>Prymnesiales</taxon>
        <taxon>Prymnesiaceae</taxon>
        <taxon>Haptolina</taxon>
    </lineage>
</organism>
<evidence type="ECO:0000313" key="1">
    <source>
        <dbReference type="EMBL" id="CAE0115972.1"/>
    </source>
</evidence>
<proteinExistence type="predicted"/>
<name>A0A7S3AUR9_9EUKA</name>
<gene>
    <name evidence="1" type="ORF">HERI1096_LOCUS16657</name>
</gene>
<reference evidence="1" key="1">
    <citation type="submission" date="2021-01" db="EMBL/GenBank/DDBJ databases">
        <authorList>
            <person name="Corre E."/>
            <person name="Pelletier E."/>
            <person name="Niang G."/>
            <person name="Scheremetjew M."/>
            <person name="Finn R."/>
            <person name="Kale V."/>
            <person name="Holt S."/>
            <person name="Cochrane G."/>
            <person name="Meng A."/>
            <person name="Brown T."/>
            <person name="Cohen L."/>
        </authorList>
    </citation>
    <scope>NUCLEOTIDE SEQUENCE</scope>
    <source>
        <strain evidence="1">CCMP281</strain>
    </source>
</reference>
<protein>
    <submittedName>
        <fullName evidence="1">Uncharacterized protein</fullName>
    </submittedName>
</protein>
<sequence length="178" mass="20123">MVDSSTWDLAKWWVTYGSKGVNYTGLERVPIWCDQELPQLFEWVRSTFNRSLLAYRTPPTTRYAEPGRSEASLEAMDACGRVVAQRLGFKLVDYHRVVDEDLALPASASADEVAARRAWAFPQLVNKPDADGKLRENPESNVVHPGLQQAMRYMDEALSLVDQTVHRHPHRPVTVSDA</sequence>
<dbReference type="AlphaFoldDB" id="A0A7S3AUR9"/>